<name>A0A2U1B1I9_9BACT</name>
<sequence length="196" mass="20581">MLYTRSTGSFVKKTTMLYKLQLLILLFLPLLSSAQTSKPESHTPAGSHYQAQPTYTAETQQLTLEAALELTNRAQAAAKSLNKEVSVAVLDASGQIIILARGNGVGPHNTEAARRKAYTALSTKTPTLQLARNASANPDTQNLANLPELLLLGGGCPIWYKGQVIGGIGIAGGGGPENDHNIATAAAVQNAAILIH</sequence>
<dbReference type="Proteomes" id="UP000245466">
    <property type="component" value="Unassembled WGS sequence"/>
</dbReference>
<dbReference type="InterPro" id="IPR005624">
    <property type="entry name" value="PduO/GlcC-like"/>
</dbReference>
<keyword evidence="2" id="KW-1185">Reference proteome</keyword>
<dbReference type="InterPro" id="IPR038084">
    <property type="entry name" value="PduO/GlcC-like_sf"/>
</dbReference>
<reference evidence="1 2" key="1">
    <citation type="submission" date="2018-04" db="EMBL/GenBank/DDBJ databases">
        <title>Genomic Encyclopedia of Type Strains, Phase IV (KMG-IV): sequencing the most valuable type-strain genomes for metagenomic binning, comparative biology and taxonomic classification.</title>
        <authorList>
            <person name="Goeker M."/>
        </authorList>
    </citation>
    <scope>NUCLEOTIDE SEQUENCE [LARGE SCALE GENOMIC DNA]</scope>
    <source>
        <strain evidence="1 2">DSM 100231</strain>
    </source>
</reference>
<proteinExistence type="predicted"/>
<protein>
    <submittedName>
        <fullName evidence="1">Uncharacterized protein GlcG (DUF336 family)</fullName>
    </submittedName>
</protein>
<dbReference type="Gene3D" id="3.30.450.150">
    <property type="entry name" value="Haem-degrading domain"/>
    <property type="match status" value="1"/>
</dbReference>
<organism evidence="1 2">
    <name type="scientific">Pontibacter virosus</name>
    <dbReference type="NCBI Taxonomy" id="1765052"/>
    <lineage>
        <taxon>Bacteria</taxon>
        <taxon>Pseudomonadati</taxon>
        <taxon>Bacteroidota</taxon>
        <taxon>Cytophagia</taxon>
        <taxon>Cytophagales</taxon>
        <taxon>Hymenobacteraceae</taxon>
        <taxon>Pontibacter</taxon>
    </lineage>
</organism>
<dbReference type="EMBL" id="QEKI01000003">
    <property type="protein sequence ID" value="PVY42377.1"/>
    <property type="molecule type" value="Genomic_DNA"/>
</dbReference>
<evidence type="ECO:0000313" key="2">
    <source>
        <dbReference type="Proteomes" id="UP000245466"/>
    </source>
</evidence>
<gene>
    <name evidence="1" type="ORF">C8E01_103243</name>
</gene>
<dbReference type="SUPFAM" id="SSF143744">
    <property type="entry name" value="GlcG-like"/>
    <property type="match status" value="1"/>
</dbReference>
<accession>A0A2U1B1I9</accession>
<comment type="caution">
    <text evidence="1">The sequence shown here is derived from an EMBL/GenBank/DDBJ whole genome shotgun (WGS) entry which is preliminary data.</text>
</comment>
<dbReference type="PANTHER" id="PTHR34309:SF1">
    <property type="entry name" value="PROTEIN GLCG"/>
    <property type="match status" value="1"/>
</dbReference>
<dbReference type="PANTHER" id="PTHR34309">
    <property type="entry name" value="SLR1406 PROTEIN"/>
    <property type="match status" value="1"/>
</dbReference>
<evidence type="ECO:0000313" key="1">
    <source>
        <dbReference type="EMBL" id="PVY42377.1"/>
    </source>
</evidence>
<dbReference type="InterPro" id="IPR052517">
    <property type="entry name" value="GlcG_carb_metab_protein"/>
</dbReference>
<dbReference type="AlphaFoldDB" id="A0A2U1B1I9"/>
<dbReference type="Pfam" id="PF03928">
    <property type="entry name" value="HbpS-like"/>
    <property type="match status" value="1"/>
</dbReference>